<dbReference type="OrthoDB" id="1667550at2759"/>
<sequence>MLRKCEFWLREEMFLGHVWKQSKSVTEVQSFLGLASYYHRFTEGFSIIVAPLTKLLQKNVRSFEKLKIVFTKALVLVQLESEKKFMRRWIELLKDYDCVIEYHPDKAKWLLMF</sequence>
<gene>
    <name evidence="1" type="ORF">EPI10_006763</name>
</gene>
<keyword evidence="2" id="KW-1185">Reference proteome</keyword>
<dbReference type="PANTHER" id="PTHR34072">
    <property type="entry name" value="ENZYMATIC POLYPROTEIN-RELATED"/>
    <property type="match status" value="1"/>
</dbReference>
<dbReference type="EMBL" id="SMMG02000002">
    <property type="protein sequence ID" value="KAA3484693.1"/>
    <property type="molecule type" value="Genomic_DNA"/>
</dbReference>
<accession>A0A5B6WT93</accession>
<dbReference type="AlphaFoldDB" id="A0A5B6WT93"/>
<dbReference type="Proteomes" id="UP000325315">
    <property type="component" value="Unassembled WGS sequence"/>
</dbReference>
<evidence type="ECO:0000313" key="2">
    <source>
        <dbReference type="Proteomes" id="UP000325315"/>
    </source>
</evidence>
<name>A0A5B6WT93_9ROSI</name>
<dbReference type="InterPro" id="IPR043128">
    <property type="entry name" value="Rev_trsase/Diguanyl_cyclase"/>
</dbReference>
<dbReference type="SUPFAM" id="SSF56672">
    <property type="entry name" value="DNA/RNA polymerases"/>
    <property type="match status" value="1"/>
</dbReference>
<organism evidence="1 2">
    <name type="scientific">Gossypium australe</name>
    <dbReference type="NCBI Taxonomy" id="47621"/>
    <lineage>
        <taxon>Eukaryota</taxon>
        <taxon>Viridiplantae</taxon>
        <taxon>Streptophyta</taxon>
        <taxon>Embryophyta</taxon>
        <taxon>Tracheophyta</taxon>
        <taxon>Spermatophyta</taxon>
        <taxon>Magnoliopsida</taxon>
        <taxon>eudicotyledons</taxon>
        <taxon>Gunneridae</taxon>
        <taxon>Pentapetalae</taxon>
        <taxon>rosids</taxon>
        <taxon>malvids</taxon>
        <taxon>Malvales</taxon>
        <taxon>Malvaceae</taxon>
        <taxon>Malvoideae</taxon>
        <taxon>Gossypium</taxon>
    </lineage>
</organism>
<dbReference type="InterPro" id="IPR043502">
    <property type="entry name" value="DNA/RNA_pol_sf"/>
</dbReference>
<dbReference type="Gene3D" id="3.30.70.270">
    <property type="match status" value="1"/>
</dbReference>
<reference evidence="2" key="1">
    <citation type="journal article" date="2019" name="Plant Biotechnol. J.">
        <title>Genome sequencing of the Australian wild diploid species Gossypium australe highlights disease resistance and delayed gland morphogenesis.</title>
        <authorList>
            <person name="Cai Y."/>
            <person name="Cai X."/>
            <person name="Wang Q."/>
            <person name="Wang P."/>
            <person name="Zhang Y."/>
            <person name="Cai C."/>
            <person name="Xu Y."/>
            <person name="Wang K."/>
            <person name="Zhou Z."/>
            <person name="Wang C."/>
            <person name="Geng S."/>
            <person name="Li B."/>
            <person name="Dong Q."/>
            <person name="Hou Y."/>
            <person name="Wang H."/>
            <person name="Ai P."/>
            <person name="Liu Z."/>
            <person name="Yi F."/>
            <person name="Sun M."/>
            <person name="An G."/>
            <person name="Cheng J."/>
            <person name="Zhang Y."/>
            <person name="Shi Q."/>
            <person name="Xie Y."/>
            <person name="Shi X."/>
            <person name="Chang Y."/>
            <person name="Huang F."/>
            <person name="Chen Y."/>
            <person name="Hong S."/>
            <person name="Mi L."/>
            <person name="Sun Q."/>
            <person name="Zhang L."/>
            <person name="Zhou B."/>
            <person name="Peng R."/>
            <person name="Zhang X."/>
            <person name="Liu F."/>
        </authorList>
    </citation>
    <scope>NUCLEOTIDE SEQUENCE [LARGE SCALE GENOMIC DNA]</scope>
    <source>
        <strain evidence="2">cv. PA1801</strain>
    </source>
</reference>
<evidence type="ECO:0000313" key="1">
    <source>
        <dbReference type="EMBL" id="KAA3484693.1"/>
    </source>
</evidence>
<comment type="caution">
    <text evidence="1">The sequence shown here is derived from an EMBL/GenBank/DDBJ whole genome shotgun (WGS) entry which is preliminary data.</text>
</comment>
<proteinExistence type="predicted"/>
<protein>
    <submittedName>
        <fullName evidence="1">DNA/RNA polymerases superfamily protein</fullName>
    </submittedName>
</protein>